<dbReference type="GO" id="GO:0016853">
    <property type="term" value="F:isomerase activity"/>
    <property type="evidence" value="ECO:0007669"/>
    <property type="project" value="UniProtKB-KW"/>
</dbReference>
<gene>
    <name evidence="2" type="ORF">DM02DRAFT_663756</name>
</gene>
<evidence type="ECO:0000259" key="1">
    <source>
        <dbReference type="Pfam" id="PF22903"/>
    </source>
</evidence>
<protein>
    <recommendedName>
        <fullName evidence="1">Diels-Alderase C-terminal domain-containing protein</fullName>
    </recommendedName>
</protein>
<name>A0A2V1D0U8_9PLEO</name>
<evidence type="ECO:0000313" key="2">
    <source>
        <dbReference type="EMBL" id="PVH91652.1"/>
    </source>
</evidence>
<evidence type="ECO:0000313" key="3">
    <source>
        <dbReference type="Proteomes" id="UP000244855"/>
    </source>
</evidence>
<keyword evidence="3" id="KW-1185">Reference proteome</keyword>
<proteinExistence type="predicted"/>
<dbReference type="EMBL" id="KZ805808">
    <property type="protein sequence ID" value="PVH91652.1"/>
    <property type="molecule type" value="Genomic_DNA"/>
</dbReference>
<accession>A0A2V1D0U8</accession>
<feature type="domain" description="Diels-Alderase C-terminal" evidence="1">
    <location>
        <begin position="2"/>
        <end position="137"/>
    </location>
</feature>
<dbReference type="InterPro" id="IPR054499">
    <property type="entry name" value="DA_C"/>
</dbReference>
<dbReference type="AlphaFoldDB" id="A0A2V1D0U8"/>
<reference evidence="2 3" key="1">
    <citation type="journal article" date="2018" name="Sci. Rep.">
        <title>Comparative genomics provides insights into the lifestyle and reveals functional heterogeneity of dark septate endophytic fungi.</title>
        <authorList>
            <person name="Knapp D.G."/>
            <person name="Nemeth J.B."/>
            <person name="Barry K."/>
            <person name="Hainaut M."/>
            <person name="Henrissat B."/>
            <person name="Johnson J."/>
            <person name="Kuo A."/>
            <person name="Lim J.H.P."/>
            <person name="Lipzen A."/>
            <person name="Nolan M."/>
            <person name="Ohm R.A."/>
            <person name="Tamas L."/>
            <person name="Grigoriev I.V."/>
            <person name="Spatafora J.W."/>
            <person name="Nagy L.G."/>
            <person name="Kovacs G.M."/>
        </authorList>
    </citation>
    <scope>NUCLEOTIDE SEQUENCE [LARGE SCALE GENOMIC DNA]</scope>
    <source>
        <strain evidence="2 3">DSE2036</strain>
    </source>
</reference>
<dbReference type="Pfam" id="PF22903">
    <property type="entry name" value="DA_C"/>
    <property type="match status" value="1"/>
</dbReference>
<dbReference type="OrthoDB" id="5344254at2759"/>
<dbReference type="Proteomes" id="UP000244855">
    <property type="component" value="Unassembled WGS sequence"/>
</dbReference>
<organism evidence="2 3">
    <name type="scientific">Periconia macrospinosa</name>
    <dbReference type="NCBI Taxonomy" id="97972"/>
    <lineage>
        <taxon>Eukaryota</taxon>
        <taxon>Fungi</taxon>
        <taxon>Dikarya</taxon>
        <taxon>Ascomycota</taxon>
        <taxon>Pezizomycotina</taxon>
        <taxon>Dothideomycetes</taxon>
        <taxon>Pleosporomycetidae</taxon>
        <taxon>Pleosporales</taxon>
        <taxon>Massarineae</taxon>
        <taxon>Periconiaceae</taxon>
        <taxon>Periconia</taxon>
    </lineage>
</organism>
<dbReference type="STRING" id="97972.A0A2V1D0U8"/>
<sequence length="190" mass="21128">MRAVIGRYAFSLWKPVSRIHRGTEYTSGVLYKDGQPIVTVYGPDYDILETDGQLSIQAHFNGTVSGGLNDTSSGWVITFSEPKNRKHWRFVSEHGLLAHEVRLGPNSGLSVFTDRVKGGELHSDQYSGYGICEQITLPRYISPLSAWEVIKTHRVNTGSTAGAVIWNMLCAASREIMFTLSLMVFGRDSE</sequence>